<dbReference type="InterPro" id="IPR029058">
    <property type="entry name" value="AB_hydrolase_fold"/>
</dbReference>
<comment type="caution">
    <text evidence="6">The sequence shown here is derived from an EMBL/GenBank/DDBJ whole genome shotgun (WGS) entry which is preliminary data.</text>
</comment>
<evidence type="ECO:0000256" key="3">
    <source>
        <dbReference type="ARBA" id="ARBA00022525"/>
    </source>
</evidence>
<dbReference type="OrthoDB" id="199913at2759"/>
<feature type="domain" description="Lipase" evidence="5">
    <location>
        <begin position="80"/>
        <end position="177"/>
    </location>
</feature>
<dbReference type="GO" id="GO:0016042">
    <property type="term" value="P:lipid catabolic process"/>
    <property type="evidence" value="ECO:0007669"/>
    <property type="project" value="TreeGrafter"/>
</dbReference>
<dbReference type="PANTHER" id="PTHR11610">
    <property type="entry name" value="LIPASE"/>
    <property type="match status" value="1"/>
</dbReference>
<dbReference type="Gene3D" id="3.40.50.1820">
    <property type="entry name" value="alpha/beta hydrolase"/>
    <property type="match status" value="2"/>
</dbReference>
<comment type="similarity">
    <text evidence="2 4">Belongs to the AB hydrolase superfamily. Lipase family.</text>
</comment>
<dbReference type="InterPro" id="IPR000734">
    <property type="entry name" value="TAG_lipase"/>
</dbReference>
<keyword evidence="6" id="KW-0449">Lipoprotein</keyword>
<organism evidence="6 7">
    <name type="scientific">Folsomia candida</name>
    <name type="common">Springtail</name>
    <dbReference type="NCBI Taxonomy" id="158441"/>
    <lineage>
        <taxon>Eukaryota</taxon>
        <taxon>Metazoa</taxon>
        <taxon>Ecdysozoa</taxon>
        <taxon>Arthropoda</taxon>
        <taxon>Hexapoda</taxon>
        <taxon>Collembola</taxon>
        <taxon>Entomobryomorpha</taxon>
        <taxon>Isotomoidea</taxon>
        <taxon>Isotomidae</taxon>
        <taxon>Proisotominae</taxon>
        <taxon>Folsomia</taxon>
    </lineage>
</organism>
<sequence length="266" mass="29184">MLAKYDISMITIILSTLQFHMVTSLIVSKNPDDIHFYLYSSKSNPTESVELIYDKWKLHLQLGRGRNCARFFEKCNFYLLAYLASNEPGNTILVDWGLLSTPRGRDAIILRYPIVALHIPIVAKRIAQFITNYCQEGLIDPENVHLIGQSLGALGVVGEAGTETRKLSGIPVARITANGGSKQPGCVDSCPGGVSGCAHGYSYQLMAASISRPFRSCQCTRAEMGDTCLNSCKNPTYMGQFCPPAARGQFYVRTDSLPATCKSNIN</sequence>
<proteinExistence type="inferred from homology"/>
<keyword evidence="7" id="KW-1185">Reference proteome</keyword>
<dbReference type="Proteomes" id="UP000198287">
    <property type="component" value="Unassembled WGS sequence"/>
</dbReference>
<name>A0A226EBL7_FOLCA</name>
<evidence type="ECO:0000256" key="2">
    <source>
        <dbReference type="ARBA" id="ARBA00010701"/>
    </source>
</evidence>
<dbReference type="AlphaFoldDB" id="A0A226EBL7"/>
<dbReference type="Pfam" id="PF00151">
    <property type="entry name" value="Lipase"/>
    <property type="match status" value="1"/>
</dbReference>
<dbReference type="GO" id="GO:0005615">
    <property type="term" value="C:extracellular space"/>
    <property type="evidence" value="ECO:0007669"/>
    <property type="project" value="TreeGrafter"/>
</dbReference>
<evidence type="ECO:0000256" key="1">
    <source>
        <dbReference type="ARBA" id="ARBA00004613"/>
    </source>
</evidence>
<evidence type="ECO:0000256" key="4">
    <source>
        <dbReference type="RuleBase" id="RU004262"/>
    </source>
</evidence>
<reference evidence="6 7" key="1">
    <citation type="submission" date="2015-12" db="EMBL/GenBank/DDBJ databases">
        <title>The genome of Folsomia candida.</title>
        <authorList>
            <person name="Faddeeva A."/>
            <person name="Derks M.F."/>
            <person name="Anvar Y."/>
            <person name="Smit S."/>
            <person name="Van Straalen N."/>
            <person name="Roelofs D."/>
        </authorList>
    </citation>
    <scope>NUCLEOTIDE SEQUENCE [LARGE SCALE GENOMIC DNA]</scope>
    <source>
        <strain evidence="6 7">VU population</strain>
        <tissue evidence="6">Whole body</tissue>
    </source>
</reference>
<protein>
    <submittedName>
        <fullName evidence="6">Lipoprotein lipase</fullName>
    </submittedName>
</protein>
<evidence type="ECO:0000313" key="6">
    <source>
        <dbReference type="EMBL" id="OXA54840.1"/>
    </source>
</evidence>
<comment type="subcellular location">
    <subcellularLocation>
        <location evidence="1">Secreted</location>
    </subcellularLocation>
</comment>
<dbReference type="InterPro" id="IPR013818">
    <property type="entry name" value="Lipase"/>
</dbReference>
<evidence type="ECO:0000313" key="7">
    <source>
        <dbReference type="Proteomes" id="UP000198287"/>
    </source>
</evidence>
<accession>A0A226EBL7</accession>
<keyword evidence="3" id="KW-0964">Secreted</keyword>
<gene>
    <name evidence="6" type="ORF">Fcan01_10228</name>
</gene>
<dbReference type="SUPFAM" id="SSF53474">
    <property type="entry name" value="alpha/beta-Hydrolases"/>
    <property type="match status" value="1"/>
</dbReference>
<dbReference type="EMBL" id="LNIX01000005">
    <property type="protein sequence ID" value="OXA54840.1"/>
    <property type="molecule type" value="Genomic_DNA"/>
</dbReference>
<evidence type="ECO:0000259" key="5">
    <source>
        <dbReference type="Pfam" id="PF00151"/>
    </source>
</evidence>
<dbReference type="GO" id="GO:0016298">
    <property type="term" value="F:lipase activity"/>
    <property type="evidence" value="ECO:0007669"/>
    <property type="project" value="InterPro"/>
</dbReference>